<dbReference type="GO" id="GO:0030050">
    <property type="term" value="P:vesicle transport along actin filament"/>
    <property type="evidence" value="ECO:0007669"/>
    <property type="project" value="Ensembl"/>
</dbReference>
<evidence type="ECO:0000256" key="11">
    <source>
        <dbReference type="ARBA" id="ARBA00023006"/>
    </source>
</evidence>
<proteinExistence type="inferred from homology"/>
<dbReference type="CDD" id="cd07675">
    <property type="entry name" value="F-BAR_FNBP1L"/>
    <property type="match status" value="1"/>
</dbReference>
<dbReference type="CDD" id="cd12072">
    <property type="entry name" value="SH3_FNBP1L"/>
    <property type="match status" value="1"/>
</dbReference>
<dbReference type="GO" id="GO:0051020">
    <property type="term" value="F:GTPase binding"/>
    <property type="evidence" value="ECO:0007669"/>
    <property type="project" value="Ensembl"/>
</dbReference>
<evidence type="ECO:0000259" key="23">
    <source>
        <dbReference type="PROSITE" id="PS51741"/>
    </source>
</evidence>
<dbReference type="PANTHER" id="PTHR15735:SF14">
    <property type="entry name" value="FORMIN-BINDING PROTEIN 1-LIKE"/>
    <property type="match status" value="1"/>
</dbReference>
<dbReference type="Gene3D" id="2.30.30.40">
    <property type="entry name" value="SH3 Domains"/>
    <property type="match status" value="1"/>
</dbReference>
<evidence type="ECO:0000256" key="12">
    <source>
        <dbReference type="ARBA" id="ARBA00023054"/>
    </source>
</evidence>
<evidence type="ECO:0000256" key="2">
    <source>
        <dbReference type="ARBA" id="ARBA00004413"/>
    </source>
</evidence>
<feature type="compositionally biased region" description="Acidic residues" evidence="21">
    <location>
        <begin position="469"/>
        <end position="478"/>
    </location>
</feature>
<name>A0A670IXS0_PODMU</name>
<dbReference type="GO" id="GO:0006900">
    <property type="term" value="P:vesicle budding from membrane"/>
    <property type="evidence" value="ECO:0007669"/>
    <property type="project" value="Ensembl"/>
</dbReference>
<protein>
    <recommendedName>
        <fullName evidence="6">Formin-binding protein 1-like</fullName>
    </recommendedName>
    <alternativeName>
        <fullName evidence="17">Transducer of Cdc42-dependent actin assembly protein 1</fullName>
    </alternativeName>
</protein>
<dbReference type="GeneTree" id="ENSGT00950000183047"/>
<dbReference type="PROSITE" id="PS50002">
    <property type="entry name" value="SH3"/>
    <property type="match status" value="1"/>
</dbReference>
<dbReference type="GO" id="GO:0097320">
    <property type="term" value="P:plasma membrane tubulation"/>
    <property type="evidence" value="ECO:0007669"/>
    <property type="project" value="Ensembl"/>
</dbReference>
<feature type="domain" description="REM-1" evidence="24">
    <location>
        <begin position="339"/>
        <end position="416"/>
    </location>
</feature>
<feature type="coiled-coil region" evidence="20">
    <location>
        <begin position="346"/>
        <end position="380"/>
    </location>
</feature>
<dbReference type="AlphaFoldDB" id="A0A670IXS0"/>
<dbReference type="RefSeq" id="XP_028588540.1">
    <property type="nucleotide sequence ID" value="XM_028732707.1"/>
</dbReference>
<evidence type="ECO:0000313" key="26">
    <source>
        <dbReference type="Proteomes" id="UP000472272"/>
    </source>
</evidence>
<dbReference type="SUPFAM" id="SSF50044">
    <property type="entry name" value="SH3-domain"/>
    <property type="match status" value="1"/>
</dbReference>
<keyword evidence="8" id="KW-1003">Cell membrane</keyword>
<dbReference type="Pfam" id="PF25610">
    <property type="entry name" value="HR1_TOCA"/>
    <property type="match status" value="1"/>
</dbReference>
<dbReference type="InterPro" id="IPR011072">
    <property type="entry name" value="HR1_rho-bd"/>
</dbReference>
<sequence length="547" mass="63676">MSWGTELWDQFDNLDKHTQWGIDFLEKYAKFVKERIEIEQNYAKQLRNLVKKYCPKRSSKDEEPRFTSCIAFYNILNELNDYAGQREVVAEELGHRVYGELMRYSHELKTERKMHLQEGRKAQQYLDMCWKQMDNSKKKFERECREAEKAQQCFERLDNDTNATKADVEKAKQQLNLRTHMADENKNEYAAQLQNFNGEQHKHFYIVIPQIYKHLQEMDERRTIKLSECYKGFADSERRVIPIVSKCLEGMTAAAKSVDERRDSQIVIDSFKSGFEPPGDFPFEDYSQHIYRTVSDGTISTPKQEGVKIDAKTTVGKAKGKLWLFGKKPKGPAQEDFSHLPPEQRRKKLQQRIDELNRELQKETDQKDALIKMKDVYEKNPQMGDPSSLQPKLAETMSNMDRLRMEIHKNEAWLTEVEGKVAARGDRRHSSDINHLVTQGRESPEGSYTDDANQEIRSPPQQHGPHNEFDDEFEDDDPLPAIGHCKAIYPFNGHNEGTLAMKEGEILYIIEEDKGDGWTRARRQNGEEGYVPTSYIDVTLEKNSKGS</sequence>
<dbReference type="InterPro" id="IPR031160">
    <property type="entry name" value="F_BAR_dom"/>
</dbReference>
<feature type="region of interest" description="Disordered" evidence="21">
    <location>
        <begin position="422"/>
        <end position="481"/>
    </location>
</feature>
<evidence type="ECO:0000256" key="3">
    <source>
        <dbReference type="ARBA" id="ARBA00004541"/>
    </source>
</evidence>
<dbReference type="Gene3D" id="1.20.1270.60">
    <property type="entry name" value="Arfaptin homology (AH) domain/BAR domain"/>
    <property type="match status" value="1"/>
</dbReference>
<keyword evidence="7 18" id="KW-0728">SH3 domain</keyword>
<dbReference type="InterPro" id="IPR057870">
    <property type="entry name" value="HR1_TOCA"/>
</dbReference>
<dbReference type="InterPro" id="IPR035494">
    <property type="entry name" value="FNBP1L_F-BAR"/>
</dbReference>
<dbReference type="SUPFAM" id="SSF103657">
    <property type="entry name" value="BAR/IMD domain-like"/>
    <property type="match status" value="1"/>
</dbReference>
<dbReference type="InterPro" id="IPR057871">
    <property type="entry name" value="HR1_CIP4_FNBP1L"/>
</dbReference>
<dbReference type="Pfam" id="PF00611">
    <property type="entry name" value="FCH"/>
    <property type="match status" value="1"/>
</dbReference>
<feature type="domain" description="F-BAR" evidence="23">
    <location>
        <begin position="1"/>
        <end position="263"/>
    </location>
</feature>
<dbReference type="GO" id="GO:0005886">
    <property type="term" value="C:plasma membrane"/>
    <property type="evidence" value="ECO:0007669"/>
    <property type="project" value="UniProtKB-SubCell"/>
</dbReference>
<reference evidence="25 26" key="1">
    <citation type="journal article" date="2019" name="Proc. Natl. Acad. Sci. U.S.A.">
        <title>Regulatory changes in pterin and carotenoid genes underlie balanced color polymorphisms in the wall lizard.</title>
        <authorList>
            <person name="Andrade P."/>
            <person name="Pinho C."/>
            <person name="Perez I de Lanuza G."/>
            <person name="Afonso S."/>
            <person name="Brejcha J."/>
            <person name="Rubin C.J."/>
            <person name="Wallerman O."/>
            <person name="Pereira P."/>
            <person name="Sabatino S.J."/>
            <person name="Bellati A."/>
            <person name="Pellitteri-Rosa D."/>
            <person name="Bosakova Z."/>
            <person name="Bunikis I."/>
            <person name="Carretero M.A."/>
            <person name="Feiner N."/>
            <person name="Marsik P."/>
            <person name="Pauperio F."/>
            <person name="Salvi D."/>
            <person name="Soler L."/>
            <person name="While G.M."/>
            <person name="Uller T."/>
            <person name="Font E."/>
            <person name="Andersson L."/>
            <person name="Carneiro M."/>
        </authorList>
    </citation>
    <scope>NUCLEOTIDE SEQUENCE</scope>
</reference>
<keyword evidence="15" id="KW-0206">Cytoskeleton</keyword>
<keyword evidence="13" id="KW-0446">Lipid-binding</keyword>
<evidence type="ECO:0000256" key="20">
    <source>
        <dbReference type="SAM" id="Coils"/>
    </source>
</evidence>
<evidence type="ECO:0000256" key="4">
    <source>
        <dbReference type="ARBA" id="ARBA00004544"/>
    </source>
</evidence>
<dbReference type="Gene3D" id="6.10.140.470">
    <property type="match status" value="1"/>
</dbReference>
<evidence type="ECO:0000256" key="15">
    <source>
        <dbReference type="ARBA" id="ARBA00023212"/>
    </source>
</evidence>
<dbReference type="InterPro" id="IPR035493">
    <property type="entry name" value="FNBP1L_SH3"/>
</dbReference>
<dbReference type="SMART" id="SM00055">
    <property type="entry name" value="FCH"/>
    <property type="match status" value="1"/>
</dbReference>
<dbReference type="GO" id="GO:0005829">
    <property type="term" value="C:cytosol"/>
    <property type="evidence" value="ECO:0007669"/>
    <property type="project" value="Ensembl"/>
</dbReference>
<keyword evidence="26" id="KW-1185">Reference proteome</keyword>
<evidence type="ECO:0000256" key="9">
    <source>
        <dbReference type="ARBA" id="ARBA00022490"/>
    </source>
</evidence>
<keyword evidence="16" id="KW-0968">Cytoplasmic vesicle</keyword>
<comment type="similarity">
    <text evidence="5">Belongs to the FNBP1 family.</text>
</comment>
<dbReference type="GO" id="GO:0010324">
    <property type="term" value="P:membrane invagination"/>
    <property type="evidence" value="ECO:0007669"/>
    <property type="project" value="Ensembl"/>
</dbReference>
<dbReference type="GO" id="GO:0005938">
    <property type="term" value="C:cell cortex"/>
    <property type="evidence" value="ECO:0007669"/>
    <property type="project" value="UniProtKB-SubCell"/>
</dbReference>
<keyword evidence="11" id="KW-0072">Autophagy</keyword>
<gene>
    <name evidence="25" type="primary">FNBP1L</name>
</gene>
<dbReference type="PANTHER" id="PTHR15735">
    <property type="entry name" value="FCH AND DOUBLE SH3 DOMAINS PROTEIN"/>
    <property type="match status" value="1"/>
</dbReference>
<evidence type="ECO:0000256" key="10">
    <source>
        <dbReference type="ARBA" id="ARBA00022583"/>
    </source>
</evidence>
<organism evidence="25 26">
    <name type="scientific">Podarcis muralis</name>
    <name type="common">Wall lizard</name>
    <name type="synonym">Lacerta muralis</name>
    <dbReference type="NCBI Taxonomy" id="64176"/>
    <lineage>
        <taxon>Eukaryota</taxon>
        <taxon>Metazoa</taxon>
        <taxon>Chordata</taxon>
        <taxon>Craniata</taxon>
        <taxon>Vertebrata</taxon>
        <taxon>Euteleostomi</taxon>
        <taxon>Lepidosauria</taxon>
        <taxon>Squamata</taxon>
        <taxon>Bifurcata</taxon>
        <taxon>Unidentata</taxon>
        <taxon>Episquamata</taxon>
        <taxon>Laterata</taxon>
        <taxon>Lacertibaenia</taxon>
        <taxon>Lacertidae</taxon>
        <taxon>Podarcis</taxon>
    </lineage>
</organism>
<dbReference type="FunFam" id="2.30.30.40:FF:000017">
    <property type="entry name" value="Formin-binding protein 1-like isoform 1"/>
    <property type="match status" value="1"/>
</dbReference>
<evidence type="ECO:0000256" key="17">
    <source>
        <dbReference type="ARBA" id="ARBA00032854"/>
    </source>
</evidence>
<dbReference type="GO" id="GO:0060271">
    <property type="term" value="P:cilium assembly"/>
    <property type="evidence" value="ECO:0007669"/>
    <property type="project" value="Ensembl"/>
</dbReference>
<evidence type="ECO:0000259" key="22">
    <source>
        <dbReference type="PROSITE" id="PS50002"/>
    </source>
</evidence>
<evidence type="ECO:0000256" key="8">
    <source>
        <dbReference type="ARBA" id="ARBA00022475"/>
    </source>
</evidence>
<dbReference type="GO" id="GO:0031410">
    <property type="term" value="C:cytoplasmic vesicle"/>
    <property type="evidence" value="ECO:0007669"/>
    <property type="project" value="UniProtKB-SubCell"/>
</dbReference>
<feature type="coiled-coil region" evidence="20">
    <location>
        <begin position="130"/>
        <end position="174"/>
    </location>
</feature>
<evidence type="ECO:0000256" key="5">
    <source>
        <dbReference type="ARBA" id="ARBA00009426"/>
    </source>
</evidence>
<evidence type="ECO:0000256" key="21">
    <source>
        <dbReference type="SAM" id="MobiDB-lite"/>
    </source>
</evidence>
<dbReference type="Pfam" id="PF00018">
    <property type="entry name" value="SH3_1"/>
    <property type="match status" value="1"/>
</dbReference>
<dbReference type="InterPro" id="IPR027267">
    <property type="entry name" value="AH/BAR_dom_sf"/>
</dbReference>
<evidence type="ECO:0000256" key="6">
    <source>
        <dbReference type="ARBA" id="ARBA00019975"/>
    </source>
</evidence>
<dbReference type="GO" id="GO:0007165">
    <property type="term" value="P:signal transduction"/>
    <property type="evidence" value="ECO:0007669"/>
    <property type="project" value="InterPro"/>
</dbReference>
<evidence type="ECO:0000256" key="18">
    <source>
        <dbReference type="PROSITE-ProRule" id="PRU00192"/>
    </source>
</evidence>
<evidence type="ECO:0000256" key="14">
    <source>
        <dbReference type="ARBA" id="ARBA00023136"/>
    </source>
</evidence>
<dbReference type="GO" id="GO:0072583">
    <property type="term" value="P:clathrin-dependent endocytosis"/>
    <property type="evidence" value="ECO:0007669"/>
    <property type="project" value="Ensembl"/>
</dbReference>
<evidence type="ECO:0000256" key="19">
    <source>
        <dbReference type="PROSITE-ProRule" id="PRU01077"/>
    </source>
</evidence>
<reference evidence="25" key="3">
    <citation type="submission" date="2025-09" db="UniProtKB">
        <authorList>
            <consortium name="Ensembl"/>
        </authorList>
    </citation>
    <scope>IDENTIFICATION</scope>
</reference>
<reference evidence="25" key="2">
    <citation type="submission" date="2025-08" db="UniProtKB">
        <authorList>
            <consortium name="Ensembl"/>
        </authorList>
    </citation>
    <scope>IDENTIFICATION</scope>
</reference>
<dbReference type="Ensembl" id="ENSPMRT00000017884.1">
    <property type="protein sequence ID" value="ENSPMRP00000016780.1"/>
    <property type="gene ID" value="ENSPMRG00000011163.1"/>
</dbReference>
<dbReference type="FunFam" id="1.20.1270.60:FF:000002">
    <property type="entry name" value="Formin-binding protein 1-like isoform 1"/>
    <property type="match status" value="1"/>
</dbReference>
<keyword evidence="14" id="KW-0472">Membrane</keyword>
<dbReference type="OMA" id="YADGWWE"/>
<keyword evidence="10" id="KW-0254">Endocytosis</keyword>
<keyword evidence="9" id="KW-0963">Cytoplasm</keyword>
<dbReference type="InterPro" id="IPR001060">
    <property type="entry name" value="FCH_dom"/>
</dbReference>
<dbReference type="GO" id="GO:0051491">
    <property type="term" value="P:positive regulation of filopodium assembly"/>
    <property type="evidence" value="ECO:0007669"/>
    <property type="project" value="Ensembl"/>
</dbReference>
<dbReference type="GO" id="GO:0005856">
    <property type="term" value="C:cytoskeleton"/>
    <property type="evidence" value="ECO:0007669"/>
    <property type="project" value="UniProtKB-SubCell"/>
</dbReference>
<dbReference type="SMART" id="SM00326">
    <property type="entry name" value="SH3"/>
    <property type="match status" value="1"/>
</dbReference>
<dbReference type="Proteomes" id="UP000472272">
    <property type="component" value="Chromosome 6"/>
</dbReference>
<evidence type="ECO:0000313" key="25">
    <source>
        <dbReference type="Ensembl" id="ENSPMRP00000016780.1"/>
    </source>
</evidence>
<feature type="compositionally biased region" description="Basic and acidic residues" evidence="21">
    <location>
        <begin position="422"/>
        <end position="432"/>
    </location>
</feature>
<feature type="domain" description="SH3" evidence="22">
    <location>
        <begin position="480"/>
        <end position="541"/>
    </location>
</feature>
<dbReference type="PROSITE" id="PS51741">
    <property type="entry name" value="F_BAR"/>
    <property type="match status" value="1"/>
</dbReference>
<dbReference type="InterPro" id="IPR036028">
    <property type="entry name" value="SH3-like_dom_sf"/>
</dbReference>
<evidence type="ECO:0000256" key="16">
    <source>
        <dbReference type="ARBA" id="ARBA00023329"/>
    </source>
</evidence>
<dbReference type="CDD" id="cd11628">
    <property type="entry name" value="HR1_CIP4_FNBP1L"/>
    <property type="match status" value="1"/>
</dbReference>
<keyword evidence="12 19" id="KW-0175">Coiled coil</keyword>
<evidence type="ECO:0000256" key="1">
    <source>
        <dbReference type="ARBA" id="ARBA00004245"/>
    </source>
</evidence>
<evidence type="ECO:0000259" key="24">
    <source>
        <dbReference type="PROSITE" id="PS51860"/>
    </source>
</evidence>
<dbReference type="RefSeq" id="XP_028588539.1">
    <property type="nucleotide sequence ID" value="XM_028732706.1"/>
</dbReference>
<accession>A0A670IXS0</accession>
<dbReference type="GO" id="GO:0008289">
    <property type="term" value="F:lipid binding"/>
    <property type="evidence" value="ECO:0007669"/>
    <property type="project" value="UniProtKB-KW"/>
</dbReference>
<dbReference type="InterPro" id="IPR001452">
    <property type="entry name" value="SH3_domain"/>
</dbReference>
<evidence type="ECO:0000256" key="13">
    <source>
        <dbReference type="ARBA" id="ARBA00023121"/>
    </source>
</evidence>
<dbReference type="PROSITE" id="PS51860">
    <property type="entry name" value="REM_1"/>
    <property type="match status" value="1"/>
</dbReference>
<dbReference type="GeneID" id="114598723"/>
<dbReference type="CTD" id="54874"/>
<dbReference type="GO" id="GO:0006914">
    <property type="term" value="P:autophagy"/>
    <property type="evidence" value="ECO:0007669"/>
    <property type="project" value="UniProtKB-KW"/>
</dbReference>
<comment type="subcellular location">
    <subcellularLocation>
        <location evidence="2">Cell membrane</location>
        <topology evidence="2">Peripheral membrane protein</topology>
        <orientation evidence="2">Cytoplasmic side</orientation>
    </subcellularLocation>
    <subcellularLocation>
        <location evidence="4">Cytoplasm</location>
        <location evidence="4">Cell cortex</location>
    </subcellularLocation>
    <subcellularLocation>
        <location evidence="1">Cytoplasm</location>
        <location evidence="1">Cytoskeleton</location>
    </subcellularLocation>
    <subcellularLocation>
        <location evidence="3">Cytoplasmic vesicle</location>
    </subcellularLocation>
</comment>
<evidence type="ECO:0000256" key="7">
    <source>
        <dbReference type="ARBA" id="ARBA00022443"/>
    </source>
</evidence>